<dbReference type="EMBL" id="BQYH01000015">
    <property type="protein sequence ID" value="GKU72514.1"/>
    <property type="molecule type" value="Genomic_DNA"/>
</dbReference>
<evidence type="ECO:0000313" key="3">
    <source>
        <dbReference type="Proteomes" id="UP000245060"/>
    </source>
</evidence>
<dbReference type="Proteomes" id="UP000245060">
    <property type="component" value="Unassembled WGS sequence"/>
</dbReference>
<evidence type="ECO:0000313" key="4">
    <source>
        <dbReference type="Proteomes" id="UP001139505"/>
    </source>
</evidence>
<proteinExistence type="predicted"/>
<dbReference type="GeneID" id="97439161"/>
<name>A0AA37PM80_9MYCO</name>
<protein>
    <submittedName>
        <fullName evidence="2">Uncharacterized protein</fullName>
    </submittedName>
</protein>
<organism evidence="2 4">
    <name type="scientific">Mycobacterium montefiorense</name>
    <dbReference type="NCBI Taxonomy" id="154654"/>
    <lineage>
        <taxon>Bacteria</taxon>
        <taxon>Bacillati</taxon>
        <taxon>Actinomycetota</taxon>
        <taxon>Actinomycetes</taxon>
        <taxon>Mycobacteriales</taxon>
        <taxon>Mycobacteriaceae</taxon>
        <taxon>Mycobacterium</taxon>
        <taxon>Mycobacterium simiae complex</taxon>
    </lineage>
</organism>
<evidence type="ECO:0000313" key="1">
    <source>
        <dbReference type="EMBL" id="GBG37000.1"/>
    </source>
</evidence>
<accession>A0AA37PM80</accession>
<reference evidence="2" key="4">
    <citation type="submission" date="2022-04" db="EMBL/GenBank/DDBJ databases">
        <authorList>
            <person name="Komine T."/>
            <person name="Fukano H."/>
            <person name="Wada S."/>
        </authorList>
    </citation>
    <scope>NUCLEOTIDE SEQUENCE</scope>
    <source>
        <strain evidence="2">NJB18185</strain>
    </source>
</reference>
<dbReference type="EMBL" id="BFCH01000009">
    <property type="protein sequence ID" value="GBG37000.1"/>
    <property type="molecule type" value="Genomic_DNA"/>
</dbReference>
<reference evidence="3" key="2">
    <citation type="submission" date="2018-04" db="EMBL/GenBank/DDBJ databases">
        <title>Draft genome sequence of Mycobacterium montefiorense isolated from Japanese black salamander.</title>
        <authorList>
            <person name="Fukano H."/>
            <person name="Yoshida M."/>
            <person name="Shimizu A."/>
            <person name="Iwao H."/>
            <person name="Kurata O."/>
            <person name="Katayama Y."/>
            <person name="Omatsu T."/>
            <person name="Mizutani T."/>
            <person name="Wada S."/>
            <person name="Hoshino Y."/>
        </authorList>
    </citation>
    <scope>NUCLEOTIDE SEQUENCE [LARGE SCALE GENOMIC DNA]</scope>
    <source>
        <strain evidence="3">BS</strain>
    </source>
</reference>
<reference evidence="2" key="3">
    <citation type="journal article" date="2022" name="Microbiol. Resour. Announc.">
        <title>Draft Genome Sequences of Eight Mycobacterium montefiorense Strains Isolated from Salamanders in Captivity.</title>
        <authorList>
            <person name="Komine T."/>
            <person name="Ihara H."/>
            <person name="Fukano H."/>
            <person name="Hoshino Y."/>
            <person name="Kurata O."/>
            <person name="Wada S."/>
        </authorList>
    </citation>
    <scope>NUCLEOTIDE SEQUENCE</scope>
    <source>
        <strain evidence="2">NJB18185</strain>
    </source>
</reference>
<comment type="caution">
    <text evidence="2">The sequence shown here is derived from an EMBL/GenBank/DDBJ whole genome shotgun (WGS) entry which is preliminary data.</text>
</comment>
<keyword evidence="3" id="KW-1185">Reference proteome</keyword>
<evidence type="ECO:0000313" key="2">
    <source>
        <dbReference type="EMBL" id="GKU72514.1"/>
    </source>
</evidence>
<reference evidence="1" key="1">
    <citation type="journal article" date="2018" name="Genome Announc.">
        <title>Draft Genome Sequence of Mycobacterium montefiorense Isolated from Japanese Black Salamander (Hynobius nigrescens).</title>
        <authorList>
            <person name="Fukano H."/>
            <person name="Yoshida M."/>
            <person name="Shimizu A."/>
            <person name="Iwao H."/>
            <person name="Katayama Y."/>
            <person name="Omatsu T."/>
            <person name="Mizutani T."/>
            <person name="Kurata O."/>
            <person name="Wada S."/>
            <person name="Hoshino Y."/>
        </authorList>
    </citation>
    <scope>NUCLEOTIDE SEQUENCE</scope>
    <source>
        <strain evidence="1">BS</strain>
    </source>
</reference>
<dbReference type="AlphaFoldDB" id="A0AA37PM80"/>
<sequence>MGSGDQNVEISTGASRGTGAVDDIVHGALYLEIISFVTGEILHIDGGMSAGH</sequence>
<gene>
    <name evidence="1" type="ORF">MmonteBS_13720</name>
    <name evidence="2" type="ORF">NJB18185_22860</name>
</gene>
<dbReference type="RefSeq" id="WP_201263441.1">
    <property type="nucleotide sequence ID" value="NZ_BFCH01000009.1"/>
</dbReference>
<dbReference type="Proteomes" id="UP001139505">
    <property type="component" value="Unassembled WGS sequence"/>
</dbReference>